<reference evidence="2" key="1">
    <citation type="submission" date="2022-10" db="EMBL/GenBank/DDBJ databases">
        <title>Genome assembly of Pristionchus species.</title>
        <authorList>
            <person name="Yoshida K."/>
            <person name="Sommer R.J."/>
        </authorList>
    </citation>
    <scope>NUCLEOTIDE SEQUENCE [LARGE SCALE GENOMIC DNA]</scope>
    <source>
        <strain evidence="2">RS5460</strain>
    </source>
</reference>
<feature type="non-terminal residue" evidence="1">
    <location>
        <position position="132"/>
    </location>
</feature>
<proteinExistence type="predicted"/>
<evidence type="ECO:0008006" key="3">
    <source>
        <dbReference type="Google" id="ProtNLM"/>
    </source>
</evidence>
<dbReference type="AlphaFoldDB" id="A0AAN5IFK0"/>
<protein>
    <recommendedName>
        <fullName evidence="3">CUB domain-containing protein</fullName>
    </recommendedName>
</protein>
<dbReference type="Proteomes" id="UP001328107">
    <property type="component" value="Unassembled WGS sequence"/>
</dbReference>
<gene>
    <name evidence="1" type="ORF">PMAYCL1PPCAC_31291</name>
</gene>
<accession>A0AAN5IFK0</accession>
<evidence type="ECO:0000313" key="2">
    <source>
        <dbReference type="Proteomes" id="UP001328107"/>
    </source>
</evidence>
<keyword evidence="2" id="KW-1185">Reference proteome</keyword>
<feature type="non-terminal residue" evidence="1">
    <location>
        <position position="1"/>
    </location>
</feature>
<sequence length="132" mass="14548">TKTNLLERGLRFCGTPTQKVYWSEGNKLPILAWNNRGLLTANIQYRYENNGRTSSNGCVVELEASTRFKIHEISMGDDGEDGNSPIPTNINCTFIVKAPAGKKIEVVLDLVYTYSDIGCSAGGIELKTKTDM</sequence>
<dbReference type="EMBL" id="BTRK01000006">
    <property type="protein sequence ID" value="GMR61096.1"/>
    <property type="molecule type" value="Genomic_DNA"/>
</dbReference>
<organism evidence="1 2">
    <name type="scientific">Pristionchus mayeri</name>
    <dbReference type="NCBI Taxonomy" id="1317129"/>
    <lineage>
        <taxon>Eukaryota</taxon>
        <taxon>Metazoa</taxon>
        <taxon>Ecdysozoa</taxon>
        <taxon>Nematoda</taxon>
        <taxon>Chromadorea</taxon>
        <taxon>Rhabditida</taxon>
        <taxon>Rhabditina</taxon>
        <taxon>Diplogasteromorpha</taxon>
        <taxon>Diplogasteroidea</taxon>
        <taxon>Neodiplogasteridae</taxon>
        <taxon>Pristionchus</taxon>
    </lineage>
</organism>
<name>A0AAN5IFK0_9BILA</name>
<comment type="caution">
    <text evidence="1">The sequence shown here is derived from an EMBL/GenBank/DDBJ whole genome shotgun (WGS) entry which is preliminary data.</text>
</comment>
<evidence type="ECO:0000313" key="1">
    <source>
        <dbReference type="EMBL" id="GMR61096.1"/>
    </source>
</evidence>